<keyword evidence="2" id="KW-0812">Transmembrane</keyword>
<feature type="coiled-coil region" evidence="1">
    <location>
        <begin position="38"/>
        <end position="65"/>
    </location>
</feature>
<dbReference type="HOGENOM" id="CLU_1474441_0_0_9"/>
<gene>
    <name evidence="3" type="ORF">SUBVAR_05986</name>
</gene>
<comment type="caution">
    <text evidence="3">The sequence shown here is derived from an EMBL/GenBank/DDBJ whole genome shotgun (WGS) entry which is preliminary data.</text>
</comment>
<dbReference type="Proteomes" id="UP000003438">
    <property type="component" value="Unassembled WGS sequence"/>
</dbReference>
<proteinExistence type="predicted"/>
<evidence type="ECO:0000313" key="4">
    <source>
        <dbReference type="Proteomes" id="UP000003438"/>
    </source>
</evidence>
<keyword evidence="4" id="KW-1185">Reference proteome</keyword>
<sequence>MEENAMDKLNREMDEQLKQRVADLTAHNDETGDGKLDAADLKAQLNRIEAQLELQDKQNRNIMRNQRLRMLLSVVMTVVLLVALGVFWYYARIAYHQVMTSTSQVNELALTLQNSLSTVDPEALDSMMQDLPEITEQLKRIDVDALNQVLDGLPTLMDNVNKLQAQVESISSLFNGLGSVFRS</sequence>
<keyword evidence="2" id="KW-0472">Membrane</keyword>
<name>D1PNR5_9FIRM</name>
<dbReference type="EMBL" id="ACBY02000023">
    <property type="protein sequence ID" value="EFB76200.1"/>
    <property type="molecule type" value="Genomic_DNA"/>
</dbReference>
<dbReference type="AlphaFoldDB" id="D1PNR5"/>
<evidence type="ECO:0000313" key="3">
    <source>
        <dbReference type="EMBL" id="EFB76200.1"/>
    </source>
</evidence>
<evidence type="ECO:0000256" key="2">
    <source>
        <dbReference type="SAM" id="Phobius"/>
    </source>
</evidence>
<evidence type="ECO:0000256" key="1">
    <source>
        <dbReference type="SAM" id="Coils"/>
    </source>
</evidence>
<feature type="transmembrane region" description="Helical" evidence="2">
    <location>
        <begin position="70"/>
        <end position="91"/>
    </location>
</feature>
<organism evidence="3 4">
    <name type="scientific">Subdoligranulum variabile DSM 15176</name>
    <dbReference type="NCBI Taxonomy" id="411471"/>
    <lineage>
        <taxon>Bacteria</taxon>
        <taxon>Bacillati</taxon>
        <taxon>Bacillota</taxon>
        <taxon>Clostridia</taxon>
        <taxon>Eubacteriales</taxon>
        <taxon>Oscillospiraceae</taxon>
        <taxon>Subdoligranulum</taxon>
    </lineage>
</organism>
<keyword evidence="2" id="KW-1133">Transmembrane helix</keyword>
<accession>D1PNR5</accession>
<protein>
    <submittedName>
        <fullName evidence="3">Uncharacterized protein</fullName>
    </submittedName>
</protein>
<keyword evidence="1" id="KW-0175">Coiled coil</keyword>
<reference evidence="3" key="1">
    <citation type="submission" date="2009-12" db="EMBL/GenBank/DDBJ databases">
        <authorList>
            <person name="Weinstock G."/>
            <person name="Sodergren E."/>
            <person name="Clifton S."/>
            <person name="Fulton L."/>
            <person name="Fulton B."/>
            <person name="Courtney L."/>
            <person name="Fronick C."/>
            <person name="Harrison M."/>
            <person name="Strong C."/>
            <person name="Farmer C."/>
            <person name="Delahaunty K."/>
            <person name="Markovic C."/>
            <person name="Hall O."/>
            <person name="Minx P."/>
            <person name="Tomlinson C."/>
            <person name="Mitreva M."/>
            <person name="Nelson J."/>
            <person name="Hou S."/>
            <person name="Wollam A."/>
            <person name="Pepin K.H."/>
            <person name="Johnson M."/>
            <person name="Bhonagiri V."/>
            <person name="Nash W.E."/>
            <person name="Warren W."/>
            <person name="Chinwalla A."/>
            <person name="Mardis E.R."/>
            <person name="Wilson R.K."/>
        </authorList>
    </citation>
    <scope>NUCLEOTIDE SEQUENCE [LARGE SCALE GENOMIC DNA]</scope>
    <source>
        <strain evidence="3">DSM 15176</strain>
    </source>
</reference>
<dbReference type="STRING" id="411471.SUBVAR_05986"/>